<comment type="caution">
    <text evidence="3">The sequence shown here is derived from an EMBL/GenBank/DDBJ whole genome shotgun (WGS) entry which is preliminary data.</text>
</comment>
<dbReference type="AlphaFoldDB" id="A0AAV5AKG0"/>
<evidence type="ECO:0000313" key="4">
    <source>
        <dbReference type="Proteomes" id="UP001050691"/>
    </source>
</evidence>
<dbReference type="Proteomes" id="UP001050691">
    <property type="component" value="Unassembled WGS sequence"/>
</dbReference>
<accession>A0AAV5AKG0</accession>
<dbReference type="PANTHER" id="PTHR28532:SF1">
    <property type="entry name" value="ORAL CANCER OVEREXPRESSED 1"/>
    <property type="match status" value="1"/>
</dbReference>
<evidence type="ECO:0000259" key="2">
    <source>
        <dbReference type="Pfam" id="PF09811"/>
    </source>
</evidence>
<evidence type="ECO:0000313" key="3">
    <source>
        <dbReference type="EMBL" id="GJJ13436.1"/>
    </source>
</evidence>
<dbReference type="InterPro" id="IPR019191">
    <property type="entry name" value="Essential_protein_Yae1_N"/>
</dbReference>
<proteinExistence type="inferred from homology"/>
<gene>
    <name evidence="3" type="ORF">Clacol_007690</name>
</gene>
<sequence length="225" mass="25016">MFDIQDLVHLEQDFFDAGYKDGYAHGRLHGLIEGRALGREKGFEIWEEIGFYEGFALTWRNMYENTLSKEDDGEKMQTVSLSPISVSHIRHLLQLISQFPKVNPTSVLIRGGSDMPTDSSNLHRTPQPDSELDVSALLNNIRSRYKALCASLGVRARVVGSSVANTDVKVEEDASDHPVPSRIGKKPKRTVWKINIGDEIGNDTHTSSDDIAVPGIGGLMRLRTN</sequence>
<keyword evidence="4" id="KW-1185">Reference proteome</keyword>
<name>A0AAV5AKG0_9AGAM</name>
<dbReference type="EMBL" id="BPWL01000008">
    <property type="protein sequence ID" value="GJJ13436.1"/>
    <property type="molecule type" value="Genomic_DNA"/>
</dbReference>
<reference evidence="3" key="1">
    <citation type="submission" date="2021-10" db="EMBL/GenBank/DDBJ databases">
        <title>De novo Genome Assembly of Clathrus columnatus (Basidiomycota, Fungi) Using Illumina and Nanopore Sequence Data.</title>
        <authorList>
            <person name="Ogiso-Tanaka E."/>
            <person name="Itagaki H."/>
            <person name="Hosoya T."/>
            <person name="Hosaka K."/>
        </authorList>
    </citation>
    <scope>NUCLEOTIDE SEQUENCE</scope>
    <source>
        <strain evidence="3">MO-923</strain>
    </source>
</reference>
<feature type="domain" description="Essential protein Yae1 N-terminal" evidence="2">
    <location>
        <begin position="18"/>
        <end position="56"/>
    </location>
</feature>
<dbReference type="Pfam" id="PF09811">
    <property type="entry name" value="Yae1_N"/>
    <property type="match status" value="1"/>
</dbReference>
<organism evidence="3 4">
    <name type="scientific">Clathrus columnatus</name>
    <dbReference type="NCBI Taxonomy" id="1419009"/>
    <lineage>
        <taxon>Eukaryota</taxon>
        <taxon>Fungi</taxon>
        <taxon>Dikarya</taxon>
        <taxon>Basidiomycota</taxon>
        <taxon>Agaricomycotina</taxon>
        <taxon>Agaricomycetes</taxon>
        <taxon>Phallomycetidae</taxon>
        <taxon>Phallales</taxon>
        <taxon>Clathraceae</taxon>
        <taxon>Clathrus</taxon>
    </lineage>
</organism>
<evidence type="ECO:0000256" key="1">
    <source>
        <dbReference type="ARBA" id="ARBA00038090"/>
    </source>
</evidence>
<dbReference type="InterPro" id="IPR052436">
    <property type="entry name" value="LTO1_adapter"/>
</dbReference>
<protein>
    <recommendedName>
        <fullName evidence="2">Essential protein Yae1 N-terminal domain-containing protein</fullName>
    </recommendedName>
</protein>
<comment type="similarity">
    <text evidence="1">Belongs to the LTO1 family.</text>
</comment>
<dbReference type="PANTHER" id="PTHR28532">
    <property type="entry name" value="GEO13458P1"/>
    <property type="match status" value="1"/>
</dbReference>